<gene>
    <name evidence="2" type="ORF">A2Z21_00460</name>
</gene>
<dbReference type="InterPro" id="IPR051069">
    <property type="entry name" value="ACDS_complex_subunit"/>
</dbReference>
<dbReference type="InterPro" id="IPR004486">
    <property type="entry name" value="CO_DH/Ac-CoA_synth_dsu"/>
</dbReference>
<evidence type="ECO:0000259" key="1">
    <source>
        <dbReference type="Pfam" id="PF03599"/>
    </source>
</evidence>
<dbReference type="SUPFAM" id="SSF51717">
    <property type="entry name" value="Dihydropteroate synthetase-like"/>
    <property type="match status" value="1"/>
</dbReference>
<dbReference type="GO" id="GO:0006730">
    <property type="term" value="P:one-carbon metabolic process"/>
    <property type="evidence" value="ECO:0007669"/>
    <property type="project" value="InterPro"/>
</dbReference>
<dbReference type="Gene3D" id="3.20.20.20">
    <property type="entry name" value="Dihydropteroate synthase-like"/>
    <property type="match status" value="1"/>
</dbReference>
<dbReference type="Proteomes" id="UP000179157">
    <property type="component" value="Unassembled WGS sequence"/>
</dbReference>
<dbReference type="STRING" id="1817864.A2Z21_00460"/>
<comment type="caution">
    <text evidence="2">The sequence shown here is derived from an EMBL/GenBank/DDBJ whole genome shotgun (WGS) entry which is preliminary data.</text>
</comment>
<sequence length="330" mass="36003">MPVAIPDVKKTWTNAINAVTLGATREEGGTRTSNVTVGGSASLPFHQFEGAMPHRPAIAMEIWDVAPTDWPEVVKEPFVDVLSDPGLWAKKCVEQYGAELICLRLMGCDPIRENRGTQEAVQAVKRVLTSVGVPLIVWGTGNDDKDNEIFPAVAEATAGENCLLGTITEDNYKTLVAVCTAYKHKMIAESPCDVNIAKQVNILATDMGFKAEDIVMFPSSAALGYGLEYVYSIMERARLAALRGDKMLSQPMICDIGIEAWSVKEAKASEQELPEWGEQRERAPLWEATTAYIYLLAGADLLVLRHPRAVASLREAIEQLTGGGGYDPHR</sequence>
<dbReference type="InterPro" id="IPR016041">
    <property type="entry name" value="Ac-CoA_synth_d_su_TIM-brl"/>
</dbReference>
<dbReference type="NCBIfam" id="TIGR00381">
    <property type="entry name" value="cdhD"/>
    <property type="match status" value="1"/>
</dbReference>
<dbReference type="InterPro" id="IPR011005">
    <property type="entry name" value="Dihydropteroate_synth-like_sf"/>
</dbReference>
<dbReference type="Pfam" id="PF03599">
    <property type="entry name" value="CdhD"/>
    <property type="match status" value="1"/>
</dbReference>
<organism evidence="2 3">
    <name type="scientific">Fraserbacteria sp. (strain RBG_16_55_9)</name>
    <dbReference type="NCBI Taxonomy" id="1817864"/>
    <lineage>
        <taxon>Bacteria</taxon>
        <taxon>Candidatus Fraseribacteriota</taxon>
    </lineage>
</organism>
<accession>A0A1F5UU48</accession>
<dbReference type="AlphaFoldDB" id="A0A1F5UU48"/>
<reference evidence="2 3" key="1">
    <citation type="journal article" date="2016" name="Nat. Commun.">
        <title>Thousands of microbial genomes shed light on interconnected biogeochemical processes in an aquifer system.</title>
        <authorList>
            <person name="Anantharaman K."/>
            <person name="Brown C.T."/>
            <person name="Hug L.A."/>
            <person name="Sharon I."/>
            <person name="Castelle C.J."/>
            <person name="Probst A.J."/>
            <person name="Thomas B.C."/>
            <person name="Singh A."/>
            <person name="Wilkins M.J."/>
            <person name="Karaoz U."/>
            <person name="Brodie E.L."/>
            <person name="Williams K.H."/>
            <person name="Hubbard S.S."/>
            <person name="Banfield J.F."/>
        </authorList>
    </citation>
    <scope>NUCLEOTIDE SEQUENCE [LARGE SCALE GENOMIC DNA]</scope>
    <source>
        <strain evidence="3">RBG_16_55_9</strain>
    </source>
</reference>
<evidence type="ECO:0000313" key="2">
    <source>
        <dbReference type="EMBL" id="OGF54669.1"/>
    </source>
</evidence>
<dbReference type="NCBIfam" id="NF003376">
    <property type="entry name" value="PRK04452.1-2"/>
    <property type="match status" value="1"/>
</dbReference>
<name>A0A1F5UU48_FRAXR</name>
<evidence type="ECO:0000313" key="3">
    <source>
        <dbReference type="Proteomes" id="UP000179157"/>
    </source>
</evidence>
<proteinExistence type="predicted"/>
<dbReference type="EMBL" id="MFGX01000074">
    <property type="protein sequence ID" value="OGF54669.1"/>
    <property type="molecule type" value="Genomic_DNA"/>
</dbReference>
<dbReference type="PANTHER" id="PTHR36214:SF5">
    <property type="entry name" value="ACETYL-COA DECARBONYLASE_SYNTHASE COMPLEX SUBUNIT DELTA"/>
    <property type="match status" value="1"/>
</dbReference>
<dbReference type="PANTHER" id="PTHR36214">
    <property type="match status" value="1"/>
</dbReference>
<feature type="domain" description="CO dehydrogenase/acetyl-CoA synthase delta subunit TIM barrel" evidence="1">
    <location>
        <begin position="21"/>
        <end position="302"/>
    </location>
</feature>
<protein>
    <submittedName>
        <fullName evidence="2">CO dehydrogenase/acetyl-CoA synthase subunit delta</fullName>
    </submittedName>
</protein>